<evidence type="ECO:0000313" key="2">
    <source>
        <dbReference type="Proteomes" id="UP000807115"/>
    </source>
</evidence>
<sequence length="52" mass="5589">MHNKAANTASNAVAAMFIGISMITRIYTSGPASSLCSSQLKGRSLYAYIYTR</sequence>
<evidence type="ECO:0000313" key="1">
    <source>
        <dbReference type="EMBL" id="KAG0518189.1"/>
    </source>
</evidence>
<proteinExistence type="predicted"/>
<dbReference type="EMBL" id="CM027688">
    <property type="protein sequence ID" value="KAG0518189.1"/>
    <property type="molecule type" value="Genomic_DNA"/>
</dbReference>
<organism evidence="1 2">
    <name type="scientific">Sorghum bicolor</name>
    <name type="common">Sorghum</name>
    <name type="synonym">Sorghum vulgare</name>
    <dbReference type="NCBI Taxonomy" id="4558"/>
    <lineage>
        <taxon>Eukaryota</taxon>
        <taxon>Viridiplantae</taxon>
        <taxon>Streptophyta</taxon>
        <taxon>Embryophyta</taxon>
        <taxon>Tracheophyta</taxon>
        <taxon>Spermatophyta</taxon>
        <taxon>Magnoliopsida</taxon>
        <taxon>Liliopsida</taxon>
        <taxon>Poales</taxon>
        <taxon>Poaceae</taxon>
        <taxon>PACMAD clade</taxon>
        <taxon>Panicoideae</taxon>
        <taxon>Andropogonodae</taxon>
        <taxon>Andropogoneae</taxon>
        <taxon>Sorghinae</taxon>
        <taxon>Sorghum</taxon>
    </lineage>
</organism>
<reference evidence="1" key="1">
    <citation type="journal article" date="2019" name="BMC Genomics">
        <title>A new reference genome for Sorghum bicolor reveals high levels of sequence similarity between sweet and grain genotypes: implications for the genetics of sugar metabolism.</title>
        <authorList>
            <person name="Cooper E.A."/>
            <person name="Brenton Z.W."/>
            <person name="Flinn B.S."/>
            <person name="Jenkins J."/>
            <person name="Shu S."/>
            <person name="Flowers D."/>
            <person name="Luo F."/>
            <person name="Wang Y."/>
            <person name="Xia P."/>
            <person name="Barry K."/>
            <person name="Daum C."/>
            <person name="Lipzen A."/>
            <person name="Yoshinaga Y."/>
            <person name="Schmutz J."/>
            <person name="Saski C."/>
            <person name="Vermerris W."/>
            <person name="Kresovich S."/>
        </authorList>
    </citation>
    <scope>NUCLEOTIDE SEQUENCE</scope>
</reference>
<dbReference type="AlphaFoldDB" id="A0A921Q9W8"/>
<dbReference type="Proteomes" id="UP000807115">
    <property type="component" value="Chromosome 9"/>
</dbReference>
<gene>
    <name evidence="1" type="ORF">BDA96_09G154100</name>
</gene>
<protein>
    <submittedName>
        <fullName evidence="1">Uncharacterized protein</fullName>
    </submittedName>
</protein>
<name>A0A921Q9W8_SORBI</name>
<accession>A0A921Q9W8</accession>
<comment type="caution">
    <text evidence="1">The sequence shown here is derived from an EMBL/GenBank/DDBJ whole genome shotgun (WGS) entry which is preliminary data.</text>
</comment>
<reference evidence="1" key="2">
    <citation type="submission" date="2020-10" db="EMBL/GenBank/DDBJ databases">
        <authorList>
            <person name="Cooper E.A."/>
            <person name="Brenton Z.W."/>
            <person name="Flinn B.S."/>
            <person name="Jenkins J."/>
            <person name="Shu S."/>
            <person name="Flowers D."/>
            <person name="Luo F."/>
            <person name="Wang Y."/>
            <person name="Xia P."/>
            <person name="Barry K."/>
            <person name="Daum C."/>
            <person name="Lipzen A."/>
            <person name="Yoshinaga Y."/>
            <person name="Schmutz J."/>
            <person name="Saski C."/>
            <person name="Vermerris W."/>
            <person name="Kresovich S."/>
        </authorList>
    </citation>
    <scope>NUCLEOTIDE SEQUENCE</scope>
</reference>